<protein>
    <submittedName>
        <fullName evidence="1">Uncharacterized protein</fullName>
    </submittedName>
</protein>
<evidence type="ECO:0000313" key="2">
    <source>
        <dbReference type="Proteomes" id="UP000066284"/>
    </source>
</evidence>
<name>A0A0S4KVI7_9BACT</name>
<gene>
    <name evidence="1" type="ORF">NITINOP_3145</name>
</gene>
<evidence type="ECO:0000313" key="1">
    <source>
        <dbReference type="EMBL" id="CUQ68117.1"/>
    </source>
</evidence>
<keyword evidence="2" id="KW-1185">Reference proteome</keyword>
<dbReference type="EMBL" id="LN885086">
    <property type="protein sequence ID" value="CUQ68117.1"/>
    <property type="molecule type" value="Genomic_DNA"/>
</dbReference>
<dbReference type="Proteomes" id="UP000066284">
    <property type="component" value="Chromosome 1"/>
</dbReference>
<dbReference type="KEGG" id="nio:NITINOP_3145"/>
<dbReference type="STRING" id="1715989.NITINOP_3145"/>
<sequence>MNFTEQKRCPFCGILFRNWFNRSLFQQAPLFRQGKTGKVAQVLARRAHRIHVLGNVTPDSIPARRQGASFTQSLRQNFSLYFLCGIW</sequence>
<proteinExistence type="predicted"/>
<dbReference type="AlphaFoldDB" id="A0A0S4KVI7"/>
<accession>A0A0S4KVI7</accession>
<organism evidence="1 2">
    <name type="scientific">Candidatus Nitrospira inopinata</name>
    <dbReference type="NCBI Taxonomy" id="1715989"/>
    <lineage>
        <taxon>Bacteria</taxon>
        <taxon>Pseudomonadati</taxon>
        <taxon>Nitrospirota</taxon>
        <taxon>Nitrospiria</taxon>
        <taxon>Nitrospirales</taxon>
        <taxon>Nitrospiraceae</taxon>
        <taxon>Nitrospira</taxon>
    </lineage>
</organism>
<reference evidence="2" key="1">
    <citation type="submission" date="2015-09" db="EMBL/GenBank/DDBJ databases">
        <authorList>
            <person name="Daims H."/>
        </authorList>
    </citation>
    <scope>NUCLEOTIDE SEQUENCE [LARGE SCALE GENOMIC DNA]</scope>
</reference>